<dbReference type="AlphaFoldDB" id="A0A9J6BHJ0"/>
<sequence length="418" mass="48316">MNFSAIIPPWLDQNLFEKAFRSYENDPSAQVHDFKVEAATQPGENFASAVFRGKIKFSSKFSKGEKEISVIIKTKPVMEINENIPEEMRQQIEVFHNSNLFDTEMAMYGSVLPLIENLLHSINERDVVWPKLIYQTNSPKPVIILEDVTVNGYDTMIKTFHEDFEISKIIFERLAKYHAASFYLEKEQKYDTSLFSDAFYKREDVINGMFGQSIDFAIATFSSWEGFEQYVQPLMKFKENFIEKSKKSYSPANGPNAFNVLNHGDFHIRNLLYKMKPEGQGIEDFVFLDFQIAVRGTPAIDLYYALYNFISAENRHNRYDEILQIYHEKFTECLKKFGYLKPPPSLIDLHVEMMKNGNVQVILAICAYAILMLDLSTLTPEELALGMGGMAMKAAQNPKFKEIMRKELPMFLHKGFLC</sequence>
<dbReference type="OrthoDB" id="8250698at2759"/>
<evidence type="ECO:0000313" key="2">
    <source>
        <dbReference type="EMBL" id="KAG5669178.1"/>
    </source>
</evidence>
<proteinExistence type="predicted"/>
<organism evidence="2 3">
    <name type="scientific">Polypedilum vanderplanki</name>
    <name type="common">Sleeping chironomid midge</name>
    <dbReference type="NCBI Taxonomy" id="319348"/>
    <lineage>
        <taxon>Eukaryota</taxon>
        <taxon>Metazoa</taxon>
        <taxon>Ecdysozoa</taxon>
        <taxon>Arthropoda</taxon>
        <taxon>Hexapoda</taxon>
        <taxon>Insecta</taxon>
        <taxon>Pterygota</taxon>
        <taxon>Neoptera</taxon>
        <taxon>Endopterygota</taxon>
        <taxon>Diptera</taxon>
        <taxon>Nematocera</taxon>
        <taxon>Chironomoidea</taxon>
        <taxon>Chironomidae</taxon>
        <taxon>Chironominae</taxon>
        <taxon>Polypedilum</taxon>
        <taxon>Polypedilum</taxon>
    </lineage>
</organism>
<reference evidence="2" key="1">
    <citation type="submission" date="2021-03" db="EMBL/GenBank/DDBJ databases">
        <title>Chromosome level genome of the anhydrobiotic midge Polypedilum vanderplanki.</title>
        <authorList>
            <person name="Yoshida Y."/>
            <person name="Kikawada T."/>
            <person name="Gusev O."/>
        </authorList>
    </citation>
    <scope>NUCLEOTIDE SEQUENCE</scope>
    <source>
        <strain evidence="2">NIAS01</strain>
        <tissue evidence="2">Whole body or cell culture</tissue>
    </source>
</reference>
<dbReference type="SMART" id="SM00587">
    <property type="entry name" value="CHK"/>
    <property type="match status" value="1"/>
</dbReference>
<dbReference type="InterPro" id="IPR015897">
    <property type="entry name" value="CHK_kinase-like"/>
</dbReference>
<keyword evidence="3" id="KW-1185">Reference proteome</keyword>
<feature type="domain" description="CHK kinase-like" evidence="1">
    <location>
        <begin position="143"/>
        <end position="336"/>
    </location>
</feature>
<evidence type="ECO:0000313" key="3">
    <source>
        <dbReference type="Proteomes" id="UP001107558"/>
    </source>
</evidence>
<dbReference type="InterPro" id="IPR011009">
    <property type="entry name" value="Kinase-like_dom_sf"/>
</dbReference>
<dbReference type="SUPFAM" id="SSF56112">
    <property type="entry name" value="Protein kinase-like (PK-like)"/>
    <property type="match status" value="1"/>
</dbReference>
<dbReference type="Proteomes" id="UP001107558">
    <property type="component" value="Chromosome 4"/>
</dbReference>
<dbReference type="PANTHER" id="PTHR11012">
    <property type="entry name" value="PROTEIN KINASE-LIKE DOMAIN-CONTAINING"/>
    <property type="match status" value="1"/>
</dbReference>
<comment type="caution">
    <text evidence="2">The sequence shown here is derived from an EMBL/GenBank/DDBJ whole genome shotgun (WGS) entry which is preliminary data.</text>
</comment>
<dbReference type="EMBL" id="JADBJN010000004">
    <property type="protein sequence ID" value="KAG5669178.1"/>
    <property type="molecule type" value="Genomic_DNA"/>
</dbReference>
<dbReference type="InterPro" id="IPR004119">
    <property type="entry name" value="EcKL"/>
</dbReference>
<dbReference type="Pfam" id="PF02958">
    <property type="entry name" value="EcKL"/>
    <property type="match status" value="1"/>
</dbReference>
<dbReference type="PANTHER" id="PTHR11012:SF12">
    <property type="entry name" value="CHK KINASE-LIKE DOMAIN-CONTAINING PROTEIN-RELATED"/>
    <property type="match status" value="1"/>
</dbReference>
<protein>
    <recommendedName>
        <fullName evidence="1">CHK kinase-like domain-containing protein</fullName>
    </recommendedName>
</protein>
<name>A0A9J6BHJ0_POLVA</name>
<gene>
    <name evidence="2" type="ORF">PVAND_017072</name>
</gene>
<evidence type="ECO:0000259" key="1">
    <source>
        <dbReference type="SMART" id="SM00587"/>
    </source>
</evidence>
<dbReference type="Gene3D" id="3.90.1200.10">
    <property type="match status" value="1"/>
</dbReference>
<accession>A0A9J6BHJ0</accession>